<evidence type="ECO:0000313" key="6">
    <source>
        <dbReference type="Proteomes" id="UP000323454"/>
    </source>
</evidence>
<dbReference type="Pfam" id="PF00294">
    <property type="entry name" value="PfkB"/>
    <property type="match status" value="1"/>
</dbReference>
<reference evidence="5 6" key="1">
    <citation type="submission" date="2019-09" db="EMBL/GenBank/DDBJ databases">
        <title>Goodfellowia gen. nov., a new genus of the Pseudonocardineae related to Actinoalloteichus, containing Goodfellowia coeruleoviolacea gen. nov., comb. nov. gen. nov., comb. nov.</title>
        <authorList>
            <person name="Labeda D."/>
        </authorList>
    </citation>
    <scope>NUCLEOTIDE SEQUENCE [LARGE SCALE GENOMIC DNA]</scope>
    <source>
        <strain evidence="5 6">AN110305</strain>
    </source>
</reference>
<keyword evidence="2" id="KW-0808">Transferase</keyword>
<dbReference type="InterPro" id="IPR002173">
    <property type="entry name" value="Carboh/pur_kinase_PfkB_CS"/>
</dbReference>
<sequence length="345" mass="36685">MRIAVTGSIAVDHLATFAGRFAEQFVAGQLEHISLSFLVEHLDVHYGGVAANIAAGLGRLGQRPLLVGAAGRDFAEYRLWLEREDVDTEPVLVSAEEYTARFWCTTDLDQNQIASFYPGAMAAARDISLSRLVERVPDVGLVLVGANDPVAMVEHTEECRRLGKPFAADPSQQLALLDGPDIRRLVDGAHQLFTNEYEHALLLQKTGWTDAQALSRVGTWITTLGAGGARVDRTGEQPLTVPAVPTAEVVDPTGAGDGFRAGFLAARNWGLPHAAATRLGCLIATVVLETSGTAEYRLDGPALQNRLVGAYGKAAASQLTPHLMKALTAGRLAGAREAATSGADR</sequence>
<dbReference type="PANTHER" id="PTHR43085">
    <property type="entry name" value="HEXOKINASE FAMILY MEMBER"/>
    <property type="match status" value="1"/>
</dbReference>
<feature type="domain" description="Carbohydrate kinase PfkB" evidence="4">
    <location>
        <begin position="34"/>
        <end position="295"/>
    </location>
</feature>
<organism evidence="5 6">
    <name type="scientific">Solihabitans fulvus</name>
    <dbReference type="NCBI Taxonomy" id="1892852"/>
    <lineage>
        <taxon>Bacteria</taxon>
        <taxon>Bacillati</taxon>
        <taxon>Actinomycetota</taxon>
        <taxon>Actinomycetes</taxon>
        <taxon>Pseudonocardiales</taxon>
        <taxon>Pseudonocardiaceae</taxon>
        <taxon>Solihabitans</taxon>
    </lineage>
</organism>
<comment type="caution">
    <text evidence="5">The sequence shown here is derived from an EMBL/GenBank/DDBJ whole genome shotgun (WGS) entry which is preliminary data.</text>
</comment>
<comment type="similarity">
    <text evidence="1">Belongs to the carbohydrate kinase PfkB family.</text>
</comment>
<evidence type="ECO:0000259" key="4">
    <source>
        <dbReference type="Pfam" id="PF00294"/>
    </source>
</evidence>
<keyword evidence="3 5" id="KW-0418">Kinase</keyword>
<proteinExistence type="inferred from homology"/>
<dbReference type="GO" id="GO:0016301">
    <property type="term" value="F:kinase activity"/>
    <property type="evidence" value="ECO:0007669"/>
    <property type="project" value="UniProtKB-KW"/>
</dbReference>
<evidence type="ECO:0000256" key="2">
    <source>
        <dbReference type="ARBA" id="ARBA00022679"/>
    </source>
</evidence>
<dbReference type="SUPFAM" id="SSF53613">
    <property type="entry name" value="Ribokinase-like"/>
    <property type="match status" value="1"/>
</dbReference>
<dbReference type="RefSeq" id="WP_149854052.1">
    <property type="nucleotide sequence ID" value="NZ_VUOB01000072.1"/>
</dbReference>
<name>A0A5B2WQ33_9PSEU</name>
<dbReference type="InterPro" id="IPR029056">
    <property type="entry name" value="Ribokinase-like"/>
</dbReference>
<evidence type="ECO:0000256" key="1">
    <source>
        <dbReference type="ARBA" id="ARBA00010688"/>
    </source>
</evidence>
<dbReference type="InterPro" id="IPR011611">
    <property type="entry name" value="PfkB_dom"/>
</dbReference>
<dbReference type="PROSITE" id="PS00583">
    <property type="entry name" value="PFKB_KINASES_1"/>
    <property type="match status" value="1"/>
</dbReference>
<dbReference type="PANTHER" id="PTHR43085:SF46">
    <property type="entry name" value="ADENOSINE KINASE"/>
    <property type="match status" value="1"/>
</dbReference>
<dbReference type="PROSITE" id="PS00584">
    <property type="entry name" value="PFKB_KINASES_2"/>
    <property type="match status" value="1"/>
</dbReference>
<protein>
    <submittedName>
        <fullName evidence="5">Carbohydrate kinase family protein</fullName>
    </submittedName>
</protein>
<dbReference type="Gene3D" id="3.40.1190.20">
    <property type="match status" value="1"/>
</dbReference>
<dbReference type="OrthoDB" id="9779730at2"/>
<dbReference type="EMBL" id="VUOB01000072">
    <property type="protein sequence ID" value="KAA2252842.1"/>
    <property type="molecule type" value="Genomic_DNA"/>
</dbReference>
<evidence type="ECO:0000256" key="3">
    <source>
        <dbReference type="ARBA" id="ARBA00022777"/>
    </source>
</evidence>
<accession>A0A5B2WQ33</accession>
<dbReference type="AlphaFoldDB" id="A0A5B2WQ33"/>
<dbReference type="CDD" id="cd01942">
    <property type="entry name" value="ribokinase_group_A"/>
    <property type="match status" value="1"/>
</dbReference>
<gene>
    <name evidence="5" type="ORF">F0L68_34320</name>
</gene>
<reference evidence="5 6" key="2">
    <citation type="submission" date="2019-09" db="EMBL/GenBank/DDBJ databases">
        <authorList>
            <person name="Jin C."/>
        </authorList>
    </citation>
    <scope>NUCLEOTIDE SEQUENCE [LARGE SCALE GENOMIC DNA]</scope>
    <source>
        <strain evidence="5 6">AN110305</strain>
    </source>
</reference>
<keyword evidence="6" id="KW-1185">Reference proteome</keyword>
<dbReference type="InterPro" id="IPR050306">
    <property type="entry name" value="PfkB_Carbo_kinase"/>
</dbReference>
<dbReference type="Proteomes" id="UP000323454">
    <property type="component" value="Unassembled WGS sequence"/>
</dbReference>
<evidence type="ECO:0000313" key="5">
    <source>
        <dbReference type="EMBL" id="KAA2252842.1"/>
    </source>
</evidence>